<keyword evidence="2" id="KW-1185">Reference proteome</keyword>
<dbReference type="OrthoDB" id="3945870at2759"/>
<feature type="non-terminal residue" evidence="1">
    <location>
        <position position="1"/>
    </location>
</feature>
<evidence type="ECO:0000313" key="2">
    <source>
        <dbReference type="Proteomes" id="UP000250266"/>
    </source>
</evidence>
<gene>
    <name evidence="1" type="ORF">K432DRAFT_311912</name>
</gene>
<proteinExistence type="predicted"/>
<reference evidence="1 2" key="1">
    <citation type="journal article" date="2016" name="Nat. Commun.">
        <title>Ectomycorrhizal ecology is imprinted in the genome of the dominant symbiotic fungus Cenococcum geophilum.</title>
        <authorList>
            <consortium name="DOE Joint Genome Institute"/>
            <person name="Peter M."/>
            <person name="Kohler A."/>
            <person name="Ohm R.A."/>
            <person name="Kuo A."/>
            <person name="Krutzmann J."/>
            <person name="Morin E."/>
            <person name="Arend M."/>
            <person name="Barry K.W."/>
            <person name="Binder M."/>
            <person name="Choi C."/>
            <person name="Clum A."/>
            <person name="Copeland A."/>
            <person name="Grisel N."/>
            <person name="Haridas S."/>
            <person name="Kipfer T."/>
            <person name="LaButti K."/>
            <person name="Lindquist E."/>
            <person name="Lipzen A."/>
            <person name="Maire R."/>
            <person name="Meier B."/>
            <person name="Mihaltcheva S."/>
            <person name="Molinier V."/>
            <person name="Murat C."/>
            <person name="Poggeler S."/>
            <person name="Quandt C.A."/>
            <person name="Sperisen C."/>
            <person name="Tritt A."/>
            <person name="Tisserant E."/>
            <person name="Crous P.W."/>
            <person name="Henrissat B."/>
            <person name="Nehls U."/>
            <person name="Egli S."/>
            <person name="Spatafora J.W."/>
            <person name="Grigoriev I.V."/>
            <person name="Martin F.M."/>
        </authorList>
    </citation>
    <scope>NUCLEOTIDE SEQUENCE [LARGE SCALE GENOMIC DNA]</scope>
    <source>
        <strain evidence="1 2">CBS 459.81</strain>
    </source>
</reference>
<evidence type="ECO:0000313" key="1">
    <source>
        <dbReference type="EMBL" id="OCK73850.1"/>
    </source>
</evidence>
<dbReference type="Proteomes" id="UP000250266">
    <property type="component" value="Unassembled WGS sequence"/>
</dbReference>
<name>A0A8E2J923_9PEZI</name>
<sequence length="454" mass="52238">MQKIAIAEDRKIFADRSAYFRGRIRVQLQHLDFKEPSPRSKSESDRARDILATRFEKGGCYRLVPSHYIPAIVNQDALNLILQCLKLSAEELVDYAGKEPPEPTLPRDFRLRCLKGRIRTEACKIALPAADRWWNVDLYLSDAGTELRNALIEEYSGSINYSDSAIFNMICHYRRQGLERNKFAEKRWWLRLTPNKINDLKLFLNHELASAFNDLQAIPGLWTGNWIGVLHHVLALKCDERLRHYLENILATWKDIVGGNENLMKLIDSETIAALELRAPSFSRERLYLRALFEEGLLFKAITDKESRENIWRNLTTIQGLIPTLHTFFEDVKYLGPPAKVMKGLLGEAFQGTVDAALENCFSGINQTEGHFRLQRSENKLLWVQGSVADQVQFGNLTLWLFAMRYCFEMAGECPRKDRGSKKPVAKEPNDALWYSLALLALELGYDSDRIREL</sequence>
<dbReference type="Pfam" id="PF12520">
    <property type="entry name" value="DUF3723"/>
    <property type="match status" value="1"/>
</dbReference>
<dbReference type="EMBL" id="KV745635">
    <property type="protein sequence ID" value="OCK73850.1"/>
    <property type="molecule type" value="Genomic_DNA"/>
</dbReference>
<dbReference type="InterPro" id="IPR022198">
    <property type="entry name" value="DUF3723"/>
</dbReference>
<dbReference type="AlphaFoldDB" id="A0A8E2J923"/>
<accession>A0A8E2J923</accession>
<protein>
    <submittedName>
        <fullName evidence="1">Uncharacterized protein</fullName>
    </submittedName>
</protein>
<organism evidence="1 2">
    <name type="scientific">Lepidopterella palustris CBS 459.81</name>
    <dbReference type="NCBI Taxonomy" id="1314670"/>
    <lineage>
        <taxon>Eukaryota</taxon>
        <taxon>Fungi</taxon>
        <taxon>Dikarya</taxon>
        <taxon>Ascomycota</taxon>
        <taxon>Pezizomycotina</taxon>
        <taxon>Dothideomycetes</taxon>
        <taxon>Pleosporomycetidae</taxon>
        <taxon>Mytilinidiales</taxon>
        <taxon>Argynnaceae</taxon>
        <taxon>Lepidopterella</taxon>
    </lineage>
</organism>